<organism evidence="1">
    <name type="scientific">Climaconeis cf. scalaris</name>
    <dbReference type="NCBI Taxonomy" id="2846828"/>
    <lineage>
        <taxon>Eukaryota</taxon>
        <taxon>Sar</taxon>
        <taxon>Stramenopiles</taxon>
        <taxon>Ochrophyta</taxon>
        <taxon>Bacillariophyta</taxon>
        <taxon>Bacillariophyceae</taxon>
        <taxon>Bacillariophycidae</taxon>
        <taxon>Naviculales</taxon>
        <taxon>Berkeleyaceae</taxon>
        <taxon>Climaconeis</taxon>
    </lineage>
</organism>
<keyword evidence="1" id="KW-0934">Plastid</keyword>
<geneLocation type="plastid" evidence="1"/>
<accession>A0A8F8SQ22</accession>
<evidence type="ECO:0000313" key="1">
    <source>
        <dbReference type="EMBL" id="QYB19057.1"/>
    </source>
</evidence>
<proteinExistence type="predicted"/>
<dbReference type="AlphaFoldDB" id="A0A8F8SQ22"/>
<name>A0A8F8SQ22_9STRA</name>
<protein>
    <submittedName>
        <fullName evidence="1">Uncharacterized protein</fullName>
    </submittedName>
</protein>
<sequence>MLVKKISVLTKNSLKEFLDPEDGNIDVFVELENGSKFVLVMATPKNLIYLMDKDKMDFLEPDDPFVIVRSLTKKIIKEAVNSYAKDNGYWLKYYHFGGGVNITVFNRLEEEYAESRKELDEENDIDERLSKFDDIFPNLDDVEDLDYS</sequence>
<reference evidence="1" key="1">
    <citation type="journal article" date="2021" name="Int. J. Mol. Sci.">
        <title>Extreme Enlargement of the Inverted Repeat Region in the Plastid Genomes of Diatoms from the Genus Climaconeis.</title>
        <authorList>
            <person name="Gastineau R."/>
            <person name="Davidovich N.A."/>
            <person name="Davidovich O.I."/>
            <person name="Lemieux C."/>
            <person name="Turmel M."/>
            <person name="Wrobel R.J."/>
            <person name="Witkowski A."/>
        </authorList>
    </citation>
    <scope>NUCLEOTIDE SEQUENCE</scope>
    <source>
        <strain evidence="1">SZCZ1888</strain>
    </source>
</reference>
<dbReference type="EMBL" id="MZ365054">
    <property type="protein sequence ID" value="QYB19057.1"/>
    <property type="molecule type" value="Genomic_DNA"/>
</dbReference>
<gene>
    <name evidence="1" type="primary">orf148</name>
</gene>